<evidence type="ECO:0000256" key="9">
    <source>
        <dbReference type="PROSITE-ProRule" id="PRU00042"/>
    </source>
</evidence>
<feature type="non-terminal residue" evidence="13">
    <location>
        <position position="615"/>
    </location>
</feature>
<gene>
    <name evidence="13" type="ORF">L9F63_006633</name>
</gene>
<dbReference type="GO" id="GO:0005634">
    <property type="term" value="C:nucleus"/>
    <property type="evidence" value="ECO:0007669"/>
    <property type="project" value="UniProtKB-SubCell"/>
</dbReference>
<evidence type="ECO:0000256" key="4">
    <source>
        <dbReference type="ARBA" id="ARBA00022737"/>
    </source>
</evidence>
<proteinExistence type="inferred from homology"/>
<dbReference type="GO" id="GO:0003677">
    <property type="term" value="F:DNA binding"/>
    <property type="evidence" value="ECO:0007669"/>
    <property type="project" value="UniProtKB-KW"/>
</dbReference>
<evidence type="ECO:0000256" key="5">
    <source>
        <dbReference type="ARBA" id="ARBA00022771"/>
    </source>
</evidence>
<dbReference type="SMART" id="SM00355">
    <property type="entry name" value="ZnF_C2H2"/>
    <property type="match status" value="10"/>
</dbReference>
<feature type="domain" description="C2H2-type" evidence="12">
    <location>
        <begin position="231"/>
        <end position="258"/>
    </location>
</feature>
<dbReference type="Pfam" id="PF00096">
    <property type="entry name" value="zf-C2H2"/>
    <property type="match status" value="5"/>
</dbReference>
<evidence type="ECO:0000313" key="14">
    <source>
        <dbReference type="Proteomes" id="UP001233999"/>
    </source>
</evidence>
<feature type="compositionally biased region" description="Basic residues" evidence="11">
    <location>
        <begin position="31"/>
        <end position="44"/>
    </location>
</feature>
<keyword evidence="3" id="KW-0479">Metal-binding</keyword>
<protein>
    <recommendedName>
        <fullName evidence="12">C2H2-type domain-containing protein</fullName>
    </recommendedName>
</protein>
<accession>A0AAD8E4Z6</accession>
<reference evidence="13" key="1">
    <citation type="journal article" date="2023" name="IScience">
        <title>Live-bearing cockroach genome reveals convergent evolutionary mechanisms linked to viviparity in insects and beyond.</title>
        <authorList>
            <person name="Fouks B."/>
            <person name="Harrison M.C."/>
            <person name="Mikhailova A.A."/>
            <person name="Marchal E."/>
            <person name="English S."/>
            <person name="Carruthers M."/>
            <person name="Jennings E.C."/>
            <person name="Chiamaka E.L."/>
            <person name="Frigard R.A."/>
            <person name="Pippel M."/>
            <person name="Attardo G.M."/>
            <person name="Benoit J.B."/>
            <person name="Bornberg-Bauer E."/>
            <person name="Tobe S.S."/>
        </authorList>
    </citation>
    <scope>NUCLEOTIDE SEQUENCE</scope>
    <source>
        <strain evidence="13">Stay&amp;Tobe</strain>
    </source>
</reference>
<feature type="domain" description="C2H2-type" evidence="12">
    <location>
        <begin position="421"/>
        <end position="448"/>
    </location>
</feature>
<evidence type="ECO:0000259" key="12">
    <source>
        <dbReference type="PROSITE" id="PS50157"/>
    </source>
</evidence>
<evidence type="ECO:0000256" key="10">
    <source>
        <dbReference type="SAM" id="Coils"/>
    </source>
</evidence>
<feature type="domain" description="C2H2-type" evidence="12">
    <location>
        <begin position="393"/>
        <end position="420"/>
    </location>
</feature>
<comment type="subcellular location">
    <subcellularLocation>
        <location evidence="1">Nucleus</location>
    </subcellularLocation>
</comment>
<feature type="domain" description="C2H2-type" evidence="12">
    <location>
        <begin position="76"/>
        <end position="103"/>
    </location>
</feature>
<evidence type="ECO:0000256" key="8">
    <source>
        <dbReference type="ARBA" id="ARBA00023242"/>
    </source>
</evidence>
<dbReference type="GO" id="GO:0008270">
    <property type="term" value="F:zinc ion binding"/>
    <property type="evidence" value="ECO:0007669"/>
    <property type="project" value="UniProtKB-KW"/>
</dbReference>
<evidence type="ECO:0000256" key="3">
    <source>
        <dbReference type="ARBA" id="ARBA00022723"/>
    </source>
</evidence>
<feature type="domain" description="C2H2-type" evidence="12">
    <location>
        <begin position="337"/>
        <end position="364"/>
    </location>
</feature>
<evidence type="ECO:0000313" key="13">
    <source>
        <dbReference type="EMBL" id="KAJ9576792.1"/>
    </source>
</evidence>
<dbReference type="GO" id="GO:0000785">
    <property type="term" value="C:chromatin"/>
    <property type="evidence" value="ECO:0007669"/>
    <property type="project" value="UniProtKB-ARBA"/>
</dbReference>
<keyword evidence="10" id="KW-0175">Coiled coil</keyword>
<evidence type="ECO:0000256" key="6">
    <source>
        <dbReference type="ARBA" id="ARBA00022833"/>
    </source>
</evidence>
<evidence type="ECO:0000256" key="11">
    <source>
        <dbReference type="SAM" id="MobiDB-lite"/>
    </source>
</evidence>
<dbReference type="FunFam" id="3.30.160.60:FF:002343">
    <property type="entry name" value="Zinc finger protein 33A"/>
    <property type="match status" value="1"/>
</dbReference>
<keyword evidence="14" id="KW-1185">Reference proteome</keyword>
<comment type="similarity">
    <text evidence="2">Belongs to the krueppel C2H2-type zinc-finger protein family.</text>
</comment>
<dbReference type="PANTHER" id="PTHR24394:SF19">
    <property type="entry name" value="ZINC FINGER AND BTB DOMAIN-CONTAINING PROTEIN 3"/>
    <property type="match status" value="1"/>
</dbReference>
<feature type="domain" description="C2H2-type" evidence="12">
    <location>
        <begin position="257"/>
        <end position="284"/>
    </location>
</feature>
<feature type="domain" description="C2H2-type" evidence="12">
    <location>
        <begin position="365"/>
        <end position="392"/>
    </location>
</feature>
<dbReference type="GO" id="GO:0000981">
    <property type="term" value="F:DNA-binding transcription factor activity, RNA polymerase II-specific"/>
    <property type="evidence" value="ECO:0007669"/>
    <property type="project" value="TreeGrafter"/>
</dbReference>
<feature type="region of interest" description="Disordered" evidence="11">
    <location>
        <begin position="14"/>
        <end position="53"/>
    </location>
</feature>
<dbReference type="FunFam" id="3.30.160.60:FF:001235">
    <property type="entry name" value="Si:ch211-119o8.6"/>
    <property type="match status" value="1"/>
</dbReference>
<evidence type="ECO:0000256" key="1">
    <source>
        <dbReference type="ARBA" id="ARBA00004123"/>
    </source>
</evidence>
<feature type="compositionally biased region" description="Basic and acidic residues" evidence="11">
    <location>
        <begin position="14"/>
        <end position="30"/>
    </location>
</feature>
<evidence type="ECO:0000256" key="2">
    <source>
        <dbReference type="ARBA" id="ARBA00006991"/>
    </source>
</evidence>
<name>A0AAD8E4Z6_DIPPU</name>
<dbReference type="PROSITE" id="PS50157">
    <property type="entry name" value="ZINC_FINGER_C2H2_2"/>
    <property type="match status" value="8"/>
</dbReference>
<feature type="non-terminal residue" evidence="13">
    <location>
        <position position="1"/>
    </location>
</feature>
<comment type="caution">
    <text evidence="13">The sequence shown here is derived from an EMBL/GenBank/DDBJ whole genome shotgun (WGS) entry which is preliminary data.</text>
</comment>
<keyword evidence="7" id="KW-0238">DNA-binding</keyword>
<evidence type="ECO:0000256" key="7">
    <source>
        <dbReference type="ARBA" id="ARBA00023125"/>
    </source>
</evidence>
<keyword evidence="6" id="KW-0862">Zinc</keyword>
<dbReference type="InterPro" id="IPR036236">
    <property type="entry name" value="Znf_C2H2_sf"/>
</dbReference>
<dbReference type="Proteomes" id="UP001233999">
    <property type="component" value="Unassembled WGS sequence"/>
</dbReference>
<keyword evidence="5 9" id="KW-0863">Zinc-finger</keyword>
<reference evidence="13" key="2">
    <citation type="submission" date="2023-05" db="EMBL/GenBank/DDBJ databases">
        <authorList>
            <person name="Fouks B."/>
        </authorList>
    </citation>
    <scope>NUCLEOTIDE SEQUENCE</scope>
    <source>
        <strain evidence="13">Stay&amp;Tobe</strain>
        <tissue evidence="13">Testes</tissue>
    </source>
</reference>
<dbReference type="PANTHER" id="PTHR24394">
    <property type="entry name" value="ZINC FINGER PROTEIN"/>
    <property type="match status" value="1"/>
</dbReference>
<dbReference type="FunFam" id="3.30.160.60:FF:000690">
    <property type="entry name" value="Zinc finger protein 354C"/>
    <property type="match status" value="1"/>
</dbReference>
<dbReference type="PROSITE" id="PS00028">
    <property type="entry name" value="ZINC_FINGER_C2H2_1"/>
    <property type="match status" value="8"/>
</dbReference>
<keyword evidence="4" id="KW-0677">Repeat</keyword>
<dbReference type="AlphaFoldDB" id="A0AAD8E4Z6"/>
<feature type="coiled-coil region" evidence="10">
    <location>
        <begin position="105"/>
        <end position="132"/>
    </location>
</feature>
<dbReference type="InterPro" id="IPR013087">
    <property type="entry name" value="Znf_C2H2_type"/>
</dbReference>
<dbReference type="Gene3D" id="3.30.160.60">
    <property type="entry name" value="Classic Zinc Finger"/>
    <property type="match status" value="8"/>
</dbReference>
<keyword evidence="8" id="KW-0539">Nucleus</keyword>
<dbReference type="GO" id="GO:0003682">
    <property type="term" value="F:chromatin binding"/>
    <property type="evidence" value="ECO:0007669"/>
    <property type="project" value="UniProtKB-ARBA"/>
</dbReference>
<dbReference type="EMBL" id="JASPKZ010009391">
    <property type="protein sequence ID" value="KAJ9576792.1"/>
    <property type="molecule type" value="Genomic_DNA"/>
</dbReference>
<sequence length="615" mass="71878">DGISDQILKEHLRNVKKGEVEQPMLEVHRSTDRRKKTTKKRRNTGRQESIDDGDKLRNCSLEGKGYEKIIHENEVFSCDKCELVFEEEEDFKEHAKIHQNEKTNVNQSEHINENGKRKLEQEEKRVKKLKTDEMFPLDESVKKQIEDLSDEMHWICKVWQCKLCNNVSLTKQGWRDHICDVQELLVCSICDNYTRFYTESELEQHYQLVHGEERIIDDESSQCKEDENIKYQCPTCEEMFDTWLQLCQHSKIHLGQFKCPHCERTFNRQTNLANHIKRHKTETGFTCRICLQTFSNRGELLLHRRNHTREECPICYRTHQTKQKLDNHIAMHTDSSFPCHICGKVLSKKNTLEYHLRTHTGEKPYTCSMCPCAFQSRVGLIVHERIHTGEKPYQCDQCDMAFRCRATLNQHKVVHSEERPFQCTHCGRGFRRRDTLDTHIRTHTDERPYACRICLRAFRQKGDCRRKFINIRKTIILSRFRGHNGLIFKTILATDDGMTKRGLPGPTAAETEQRPRALGHCLLHRVMKCDKVRRILDNSDENKILPGQMESPIDDLIILESNTGPNGPRNYATNTQGLNGRARVQSLVETGFLTLIDISQKFALFVSELISIDAS</sequence>
<dbReference type="GO" id="GO:0040029">
    <property type="term" value="P:epigenetic regulation of gene expression"/>
    <property type="evidence" value="ECO:0007669"/>
    <property type="project" value="UniProtKB-ARBA"/>
</dbReference>
<dbReference type="SUPFAM" id="SSF57667">
    <property type="entry name" value="beta-beta-alpha zinc fingers"/>
    <property type="match status" value="5"/>
</dbReference>
<organism evidence="13 14">
    <name type="scientific">Diploptera punctata</name>
    <name type="common">Pacific beetle cockroach</name>
    <dbReference type="NCBI Taxonomy" id="6984"/>
    <lineage>
        <taxon>Eukaryota</taxon>
        <taxon>Metazoa</taxon>
        <taxon>Ecdysozoa</taxon>
        <taxon>Arthropoda</taxon>
        <taxon>Hexapoda</taxon>
        <taxon>Insecta</taxon>
        <taxon>Pterygota</taxon>
        <taxon>Neoptera</taxon>
        <taxon>Polyneoptera</taxon>
        <taxon>Dictyoptera</taxon>
        <taxon>Blattodea</taxon>
        <taxon>Blaberoidea</taxon>
        <taxon>Blaberidae</taxon>
        <taxon>Diplopterinae</taxon>
        <taxon>Diploptera</taxon>
    </lineage>
</organism>
<feature type="domain" description="C2H2-type" evidence="12">
    <location>
        <begin position="285"/>
        <end position="312"/>
    </location>
</feature>